<organism evidence="2 3">
    <name type="scientific">Gymnopilus junonius</name>
    <name type="common">Spectacular rustgill mushroom</name>
    <name type="synonym">Gymnopilus spectabilis subsp. junonius</name>
    <dbReference type="NCBI Taxonomy" id="109634"/>
    <lineage>
        <taxon>Eukaryota</taxon>
        <taxon>Fungi</taxon>
        <taxon>Dikarya</taxon>
        <taxon>Basidiomycota</taxon>
        <taxon>Agaricomycotina</taxon>
        <taxon>Agaricomycetes</taxon>
        <taxon>Agaricomycetidae</taxon>
        <taxon>Agaricales</taxon>
        <taxon>Agaricineae</taxon>
        <taxon>Hymenogastraceae</taxon>
        <taxon>Gymnopilus</taxon>
    </lineage>
</organism>
<accession>A0A9P5N7I2</accession>
<evidence type="ECO:0000313" key="2">
    <source>
        <dbReference type="EMBL" id="KAF8869736.1"/>
    </source>
</evidence>
<gene>
    <name evidence="2" type="ORF">CPB84DRAFT_962431</name>
</gene>
<sequence>MASTLLFSTSGSDAPAVIPHQMMEVDSSRVLLSPKREEEAQLVSASDSSAQASSAPAVANVTVDFVDKELIPPTSRLSRLPLTSKVPSSPLFPSNTTPVAISVSHQSNTNNYSGQDVHSIVNNVTSSSSSSATRTFGQPSSQLETSVSSFSQPLNQHGLTHHPIRRPRTSHESFNPLRI</sequence>
<feature type="compositionally biased region" description="Polar residues" evidence="1">
    <location>
        <begin position="132"/>
        <end position="158"/>
    </location>
</feature>
<comment type="caution">
    <text evidence="2">The sequence shown here is derived from an EMBL/GenBank/DDBJ whole genome shotgun (WGS) entry which is preliminary data.</text>
</comment>
<feature type="region of interest" description="Disordered" evidence="1">
    <location>
        <begin position="124"/>
        <end position="179"/>
    </location>
</feature>
<dbReference type="Proteomes" id="UP000724874">
    <property type="component" value="Unassembled WGS sequence"/>
</dbReference>
<keyword evidence="3" id="KW-1185">Reference proteome</keyword>
<reference evidence="2" key="1">
    <citation type="submission" date="2020-11" db="EMBL/GenBank/DDBJ databases">
        <authorList>
            <consortium name="DOE Joint Genome Institute"/>
            <person name="Ahrendt S."/>
            <person name="Riley R."/>
            <person name="Andreopoulos W."/>
            <person name="LaButti K."/>
            <person name="Pangilinan J."/>
            <person name="Ruiz-duenas F.J."/>
            <person name="Barrasa J.M."/>
            <person name="Sanchez-Garcia M."/>
            <person name="Camarero S."/>
            <person name="Miyauchi S."/>
            <person name="Serrano A."/>
            <person name="Linde D."/>
            <person name="Babiker R."/>
            <person name="Drula E."/>
            <person name="Ayuso-Fernandez I."/>
            <person name="Pacheco R."/>
            <person name="Padilla G."/>
            <person name="Ferreira P."/>
            <person name="Barriuso J."/>
            <person name="Kellner H."/>
            <person name="Castanera R."/>
            <person name="Alfaro M."/>
            <person name="Ramirez L."/>
            <person name="Pisabarro A.G."/>
            <person name="Kuo A."/>
            <person name="Tritt A."/>
            <person name="Lipzen A."/>
            <person name="He G."/>
            <person name="Yan M."/>
            <person name="Ng V."/>
            <person name="Cullen D."/>
            <person name="Martin F."/>
            <person name="Rosso M.-N."/>
            <person name="Henrissat B."/>
            <person name="Hibbett D."/>
            <person name="Martinez A.T."/>
            <person name="Grigoriev I.V."/>
        </authorList>
    </citation>
    <scope>NUCLEOTIDE SEQUENCE</scope>
    <source>
        <strain evidence="2">AH 44721</strain>
    </source>
</reference>
<feature type="compositionally biased region" description="Basic residues" evidence="1">
    <location>
        <begin position="159"/>
        <end position="168"/>
    </location>
</feature>
<proteinExistence type="predicted"/>
<evidence type="ECO:0000256" key="1">
    <source>
        <dbReference type="SAM" id="MobiDB-lite"/>
    </source>
</evidence>
<name>A0A9P5N7I2_GYMJU</name>
<dbReference type="EMBL" id="JADNYJ010000410">
    <property type="protein sequence ID" value="KAF8869736.1"/>
    <property type="molecule type" value="Genomic_DNA"/>
</dbReference>
<dbReference type="AlphaFoldDB" id="A0A9P5N7I2"/>
<evidence type="ECO:0000313" key="3">
    <source>
        <dbReference type="Proteomes" id="UP000724874"/>
    </source>
</evidence>
<protein>
    <submittedName>
        <fullName evidence="2">Uncharacterized protein</fullName>
    </submittedName>
</protein>